<evidence type="ECO:0000256" key="1">
    <source>
        <dbReference type="SAM" id="MobiDB-lite"/>
    </source>
</evidence>
<dbReference type="GO" id="GO:0003676">
    <property type="term" value="F:nucleic acid binding"/>
    <property type="evidence" value="ECO:0007669"/>
    <property type="project" value="InterPro"/>
</dbReference>
<evidence type="ECO:0000313" key="3">
    <source>
        <dbReference type="EMBL" id="RUS73382.1"/>
    </source>
</evidence>
<proteinExistence type="predicted"/>
<dbReference type="InterPro" id="IPR040341">
    <property type="entry name" value="GPATCH3"/>
</dbReference>
<dbReference type="GO" id="GO:0039536">
    <property type="term" value="P:negative regulation of RIG-I signaling pathway"/>
    <property type="evidence" value="ECO:0007669"/>
    <property type="project" value="InterPro"/>
</dbReference>
<comment type="caution">
    <text evidence="3">The sequence shown here is derived from an EMBL/GenBank/DDBJ whole genome shotgun (WGS) entry which is preliminary data.</text>
</comment>
<dbReference type="EMBL" id="RQTK01000943">
    <property type="protein sequence ID" value="RUS73382.1"/>
    <property type="molecule type" value="Genomic_DNA"/>
</dbReference>
<feature type="region of interest" description="Disordered" evidence="1">
    <location>
        <begin position="102"/>
        <end position="199"/>
    </location>
</feature>
<accession>A0A433SVS3</accession>
<protein>
    <recommendedName>
        <fullName evidence="2">G-patch domain-containing protein</fullName>
    </recommendedName>
</protein>
<dbReference type="InterPro" id="IPR000467">
    <property type="entry name" value="G_patch_dom"/>
</dbReference>
<feature type="region of interest" description="Disordered" evidence="1">
    <location>
        <begin position="60"/>
        <end position="83"/>
    </location>
</feature>
<keyword evidence="4" id="KW-1185">Reference proteome</keyword>
<dbReference type="Pfam" id="PF01585">
    <property type="entry name" value="G-patch"/>
    <property type="match status" value="1"/>
</dbReference>
<feature type="compositionally biased region" description="Polar residues" evidence="1">
    <location>
        <begin position="73"/>
        <end position="83"/>
    </location>
</feature>
<organism evidence="3 4">
    <name type="scientific">Elysia chlorotica</name>
    <name type="common">Eastern emerald elysia</name>
    <name type="synonym">Sea slug</name>
    <dbReference type="NCBI Taxonomy" id="188477"/>
    <lineage>
        <taxon>Eukaryota</taxon>
        <taxon>Metazoa</taxon>
        <taxon>Spiralia</taxon>
        <taxon>Lophotrochozoa</taxon>
        <taxon>Mollusca</taxon>
        <taxon>Gastropoda</taxon>
        <taxon>Heterobranchia</taxon>
        <taxon>Euthyneura</taxon>
        <taxon>Panpulmonata</taxon>
        <taxon>Sacoglossa</taxon>
        <taxon>Placobranchoidea</taxon>
        <taxon>Plakobranchidae</taxon>
        <taxon>Elysia</taxon>
    </lineage>
</organism>
<dbReference type="GO" id="GO:0045893">
    <property type="term" value="P:positive regulation of DNA-templated transcription"/>
    <property type="evidence" value="ECO:0007669"/>
    <property type="project" value="TreeGrafter"/>
</dbReference>
<dbReference type="OrthoDB" id="5842926at2759"/>
<feature type="compositionally biased region" description="Basic and acidic residues" evidence="1">
    <location>
        <begin position="177"/>
        <end position="199"/>
    </location>
</feature>
<dbReference type="SMART" id="SM00443">
    <property type="entry name" value="G_patch"/>
    <property type="match status" value="1"/>
</dbReference>
<reference evidence="3 4" key="1">
    <citation type="submission" date="2019-01" db="EMBL/GenBank/DDBJ databases">
        <title>A draft genome assembly of the solar-powered sea slug Elysia chlorotica.</title>
        <authorList>
            <person name="Cai H."/>
            <person name="Li Q."/>
            <person name="Fang X."/>
            <person name="Li J."/>
            <person name="Curtis N.E."/>
            <person name="Altenburger A."/>
            <person name="Shibata T."/>
            <person name="Feng M."/>
            <person name="Maeda T."/>
            <person name="Schwartz J.A."/>
            <person name="Shigenobu S."/>
            <person name="Lundholm N."/>
            <person name="Nishiyama T."/>
            <person name="Yang H."/>
            <person name="Hasebe M."/>
            <person name="Li S."/>
            <person name="Pierce S.K."/>
            <person name="Wang J."/>
        </authorList>
    </citation>
    <scope>NUCLEOTIDE SEQUENCE [LARGE SCALE GENOMIC DNA]</scope>
    <source>
        <strain evidence="3">EC2010</strain>
        <tissue evidence="3">Whole organism of an adult</tissue>
    </source>
</reference>
<dbReference type="PROSITE" id="PS50174">
    <property type="entry name" value="G_PATCH"/>
    <property type="match status" value="1"/>
</dbReference>
<dbReference type="PANTHER" id="PTHR14390:SF2">
    <property type="entry name" value="G PATCH DOMAIN-CONTAINING PROTEIN 3"/>
    <property type="match status" value="1"/>
</dbReference>
<sequence length="199" mass="22578">DFDEQTTDDLDVDFSAYEEAGAGDKDIKDFLKIRQEERFRSGYDNTDRFSIGIAKPLRKQDGKTFKEMKSQDPKLSQNQQQTKIGHFEKFSKGVGRRVMERQGWQEGQGLGSSRPGIVSALSADGQSSRNKSGLGYKEPLHPTPYPVGLVRKRRQEPHLISTVYDNPQDSDPKVPLLRREEPTTLKHRQARLDDFAAPS</sequence>
<feature type="non-terminal residue" evidence="3">
    <location>
        <position position="1"/>
    </location>
</feature>
<feature type="compositionally biased region" description="Basic and acidic residues" evidence="1">
    <location>
        <begin position="60"/>
        <end position="72"/>
    </location>
</feature>
<dbReference type="GO" id="GO:0032480">
    <property type="term" value="P:negative regulation of type I interferon production"/>
    <property type="evidence" value="ECO:0007669"/>
    <property type="project" value="InterPro"/>
</dbReference>
<dbReference type="Proteomes" id="UP000271974">
    <property type="component" value="Unassembled WGS sequence"/>
</dbReference>
<dbReference type="AlphaFoldDB" id="A0A433SVS3"/>
<evidence type="ECO:0000313" key="4">
    <source>
        <dbReference type="Proteomes" id="UP000271974"/>
    </source>
</evidence>
<gene>
    <name evidence="3" type="ORF">EGW08_018860</name>
</gene>
<evidence type="ECO:0000259" key="2">
    <source>
        <dbReference type="PROSITE" id="PS50174"/>
    </source>
</evidence>
<name>A0A433SVS3_ELYCH</name>
<feature type="domain" description="G-patch" evidence="2">
    <location>
        <begin position="91"/>
        <end position="139"/>
    </location>
</feature>
<dbReference type="PANTHER" id="PTHR14390">
    <property type="entry name" value="G PATCH DOMAIN CONTAINING PROTEIN 3"/>
    <property type="match status" value="1"/>
</dbReference>